<dbReference type="AlphaFoldDB" id="R9PBM6"/>
<name>R9PBM6_PSEHS</name>
<dbReference type="RefSeq" id="XP_012192358.1">
    <property type="nucleotide sequence ID" value="XM_012336968.1"/>
</dbReference>
<proteinExistence type="predicted"/>
<protein>
    <submittedName>
        <fullName evidence="1">Potential phospholipid-translocating ATPase</fullName>
    </submittedName>
</protein>
<dbReference type="GeneID" id="24111637"/>
<evidence type="ECO:0000313" key="2">
    <source>
        <dbReference type="Proteomes" id="UP000014071"/>
    </source>
</evidence>
<sequence>MEELQALSQLIRSHRYGYLKPRLVMPLRINNMSPWTYRVLYEQYFSHIPKLRVLWTPSAVTYMLYKPDKDDYMIKEIFGGDVTANQQVMVVWKHEVHGEARIWRLLGMLELPSHTRAHSFINQHMQKISKSYGIPLRYLNDGSHLDPSQVEAQSGTSKSETLHD</sequence>
<accession>R9PBM6</accession>
<dbReference type="OrthoDB" id="2556356at2759"/>
<dbReference type="HOGENOM" id="CLU_1619776_0_0_1"/>
<keyword evidence="2" id="KW-1185">Reference proteome</keyword>
<dbReference type="Proteomes" id="UP000014071">
    <property type="component" value="Unassembled WGS sequence"/>
</dbReference>
<organism evidence="1 2">
    <name type="scientific">Pseudozyma hubeiensis (strain SY62)</name>
    <name type="common">Yeast</name>
    <dbReference type="NCBI Taxonomy" id="1305764"/>
    <lineage>
        <taxon>Eukaryota</taxon>
        <taxon>Fungi</taxon>
        <taxon>Dikarya</taxon>
        <taxon>Basidiomycota</taxon>
        <taxon>Ustilaginomycotina</taxon>
        <taxon>Ustilaginomycetes</taxon>
        <taxon>Ustilaginales</taxon>
        <taxon>Ustilaginaceae</taxon>
        <taxon>Pseudozyma</taxon>
    </lineage>
</organism>
<evidence type="ECO:0000313" key="1">
    <source>
        <dbReference type="EMBL" id="GAC98771.1"/>
    </source>
</evidence>
<dbReference type="EMBL" id="DF238821">
    <property type="protein sequence ID" value="GAC98771.1"/>
    <property type="molecule type" value="Genomic_DNA"/>
</dbReference>
<reference evidence="2" key="1">
    <citation type="journal article" date="2013" name="Genome Announc.">
        <title>Draft genome sequence of the basidiomycetous yeast-like fungus Pseudozyma hubeiensis SY62, which produces an abundant amount of the biosurfactant mannosylerythritol lipids.</title>
        <authorList>
            <person name="Konishi M."/>
            <person name="Hatada Y."/>
            <person name="Horiuchi J."/>
        </authorList>
    </citation>
    <scope>NUCLEOTIDE SEQUENCE [LARGE SCALE GENOMIC DNA]</scope>
    <source>
        <strain evidence="2">SY62</strain>
    </source>
</reference>
<gene>
    <name evidence="1" type="ORF">PHSY_006366</name>
</gene>